<proteinExistence type="predicted"/>
<feature type="region of interest" description="Disordered" evidence="1">
    <location>
        <begin position="25"/>
        <end position="45"/>
    </location>
</feature>
<accession>A0A2N9JKQ9</accession>
<gene>
    <name evidence="2" type="ORF">MPLG2_2969</name>
</gene>
<evidence type="ECO:0000256" key="1">
    <source>
        <dbReference type="SAM" id="MobiDB-lite"/>
    </source>
</evidence>
<protein>
    <submittedName>
        <fullName evidence="2">Uncharacterized protein</fullName>
    </submittedName>
</protein>
<evidence type="ECO:0000313" key="3">
    <source>
        <dbReference type="Proteomes" id="UP000238164"/>
    </source>
</evidence>
<keyword evidence="3" id="KW-1185">Reference proteome</keyword>
<sequence>MPNRVVSTWKGLKSMVMGVVLPAQTRSGRAATAGADEPPAEGLGVLGAEHPAKVSASDRRPRCNGLECLHRATPGELTPASVPVNSH</sequence>
<organism evidence="2 3">
    <name type="scientific">Micropruina glycogenica</name>
    <dbReference type="NCBI Taxonomy" id="75385"/>
    <lineage>
        <taxon>Bacteria</taxon>
        <taxon>Bacillati</taxon>
        <taxon>Actinomycetota</taxon>
        <taxon>Actinomycetes</taxon>
        <taxon>Propionibacteriales</taxon>
        <taxon>Nocardioidaceae</taxon>
        <taxon>Micropruina</taxon>
    </lineage>
</organism>
<name>A0A2N9JKQ9_9ACTN</name>
<dbReference type="Proteomes" id="UP000238164">
    <property type="component" value="Chromosome 1"/>
</dbReference>
<dbReference type="KEGG" id="mgg:MPLG2_2969"/>
<reference evidence="2 3" key="1">
    <citation type="submission" date="2018-02" db="EMBL/GenBank/DDBJ databases">
        <authorList>
            <person name="Cohen D.B."/>
            <person name="Kent A.D."/>
        </authorList>
    </citation>
    <scope>NUCLEOTIDE SEQUENCE [LARGE SCALE GENOMIC DNA]</scope>
    <source>
        <strain evidence="2">1</strain>
    </source>
</reference>
<dbReference type="AlphaFoldDB" id="A0A2N9JKQ9"/>
<evidence type="ECO:0000313" key="2">
    <source>
        <dbReference type="EMBL" id="SPD87999.1"/>
    </source>
</evidence>
<dbReference type="EMBL" id="LT985188">
    <property type="protein sequence ID" value="SPD87999.1"/>
    <property type="molecule type" value="Genomic_DNA"/>
</dbReference>